<reference evidence="2" key="1">
    <citation type="submission" date="2015-07" db="EMBL/GenBank/DDBJ databases">
        <title>Annotation of Plasmodium falciparum RAJ116.</title>
        <authorList>
            <consortium name="The Broad Institute Genome Sequencing Platform"/>
            <person name="Volkman S.K."/>
            <person name="Neafsey D.E."/>
            <person name="Dash A.P."/>
            <person name="Chitnis C.E."/>
            <person name="Hartl D.L."/>
            <person name="Young S.K."/>
            <person name="Zeng Q."/>
            <person name="Koehrsen M."/>
            <person name="Alvarado L."/>
            <person name="Berlin A."/>
            <person name="Borenstein D."/>
            <person name="Chapman S.B."/>
            <person name="Chen Z."/>
            <person name="Engels R."/>
            <person name="Freedman E."/>
            <person name="Gellesch M."/>
            <person name="Goldberg J."/>
            <person name="Griggs A."/>
            <person name="Gujja S."/>
            <person name="Heilman E.R."/>
            <person name="Heiman D.I."/>
            <person name="Howarth C."/>
            <person name="Jen D."/>
            <person name="Larson L."/>
            <person name="Mehta T."/>
            <person name="Neiman D."/>
            <person name="Park D."/>
            <person name="Pearson M."/>
            <person name="Roberts A."/>
            <person name="Saif S."/>
            <person name="Shea T."/>
            <person name="Shenoy N."/>
            <person name="Sisk P."/>
            <person name="Stolte C."/>
            <person name="Sykes S."/>
            <person name="Walk T."/>
            <person name="White J."/>
            <person name="Yandava C."/>
            <person name="Haas B."/>
            <person name="Henn M.R."/>
            <person name="Nusbaum C."/>
            <person name="Birren B."/>
        </authorList>
    </citation>
    <scope>NUCLEOTIDE SEQUENCE [LARGE SCALE GENOMIC DNA]</scope>
    <source>
        <strain evidence="2">RAJ116</strain>
    </source>
</reference>
<proteinExistence type="predicted"/>
<reference evidence="2" key="2">
    <citation type="submission" date="2015-07" db="EMBL/GenBank/DDBJ databases">
        <title>The genome sequence of Plasmodium falciparum RAJ116.</title>
        <authorList>
            <consortium name="The Broad Institute Genome Sequencing Platform"/>
            <person name="Volkman S.K."/>
            <person name="Neafsey D.E."/>
            <person name="Dash A.P."/>
            <person name="Chitnis C.E."/>
            <person name="Hartl D.L."/>
            <person name="Young S.K."/>
            <person name="Kodira C.D."/>
            <person name="Zeng Q."/>
            <person name="Koehrsen M."/>
            <person name="Godfrey P."/>
            <person name="Alvarado L."/>
            <person name="Berlin A."/>
            <person name="Borenstein D."/>
            <person name="Chen Z."/>
            <person name="Engels R."/>
            <person name="Freedman E."/>
            <person name="Gellesch M."/>
            <person name="Goldberg J."/>
            <person name="Griggs A."/>
            <person name="Gujja S."/>
            <person name="Heiman D."/>
            <person name="Hepburn T."/>
            <person name="Howarth C."/>
            <person name="Jen D."/>
            <person name="Larson L."/>
            <person name="Lewis B."/>
            <person name="Mehta T."/>
            <person name="Park D."/>
            <person name="Pearson M."/>
            <person name="Roberts A."/>
            <person name="Saif S."/>
            <person name="Shea T."/>
            <person name="Shenoy N."/>
            <person name="Sisk P."/>
            <person name="Stolte C."/>
            <person name="Sykes S."/>
            <person name="Walk T."/>
            <person name="White J."/>
            <person name="Yandava C."/>
            <person name="Wirth D.F."/>
            <person name="Nusbaum C."/>
            <person name="Birren B."/>
        </authorList>
    </citation>
    <scope>NUCLEOTIDE SEQUENCE [LARGE SCALE GENOMIC DNA]</scope>
    <source>
        <strain evidence="2">RAJ116</strain>
    </source>
</reference>
<name>A0A0L0CWD7_PLAFA</name>
<dbReference type="OrthoDB" id="1365747at2759"/>
<keyword evidence="1" id="KW-0670">Pyruvate</keyword>
<dbReference type="InterPro" id="IPR015813">
    <property type="entry name" value="Pyrv/PenolPyrv_kinase-like_dom"/>
</dbReference>
<organism evidence="1 2">
    <name type="scientific">Plasmodium falciparum RAJ116</name>
    <dbReference type="NCBI Taxonomy" id="580058"/>
    <lineage>
        <taxon>Eukaryota</taxon>
        <taxon>Sar</taxon>
        <taxon>Alveolata</taxon>
        <taxon>Apicomplexa</taxon>
        <taxon>Aconoidasida</taxon>
        <taxon>Haemosporida</taxon>
        <taxon>Plasmodiidae</taxon>
        <taxon>Plasmodium</taxon>
        <taxon>Plasmodium (Laverania)</taxon>
    </lineage>
</organism>
<dbReference type="SUPFAM" id="SSF51621">
    <property type="entry name" value="Phosphoenolpyruvate/pyruvate domain"/>
    <property type="match status" value="1"/>
</dbReference>
<dbReference type="InterPro" id="IPR021135">
    <property type="entry name" value="PEP_COase"/>
</dbReference>
<gene>
    <name evidence="1" type="ORF">PFLG_01019</name>
</gene>
<dbReference type="PANTHER" id="PTHR30523">
    <property type="entry name" value="PHOSPHOENOLPYRUVATE CARBOXYLASE"/>
    <property type="match status" value="1"/>
</dbReference>
<dbReference type="Gene3D" id="1.20.1440.90">
    <property type="entry name" value="Phosphoenolpyruvate/pyruvate domain"/>
    <property type="match status" value="1"/>
</dbReference>
<accession>A0A0L0CWD7</accession>
<dbReference type="Proteomes" id="UP000054566">
    <property type="component" value="Unassembled WGS sequence"/>
</dbReference>
<dbReference type="GO" id="GO:0008964">
    <property type="term" value="F:phosphoenolpyruvate carboxylase activity"/>
    <property type="evidence" value="ECO:0007669"/>
    <property type="project" value="InterPro"/>
</dbReference>
<dbReference type="EMBL" id="GG664197">
    <property type="protein sequence ID" value="KNC36613.1"/>
    <property type="molecule type" value="Genomic_DNA"/>
</dbReference>
<dbReference type="PRINTS" id="PR00150">
    <property type="entry name" value="PEPCARBXLASE"/>
</dbReference>
<evidence type="ECO:0000313" key="2">
    <source>
        <dbReference type="Proteomes" id="UP000054566"/>
    </source>
</evidence>
<dbReference type="GO" id="GO:0015977">
    <property type="term" value="P:carbon fixation"/>
    <property type="evidence" value="ECO:0007669"/>
    <property type="project" value="InterPro"/>
</dbReference>
<dbReference type="GO" id="GO:0005829">
    <property type="term" value="C:cytosol"/>
    <property type="evidence" value="ECO:0007669"/>
    <property type="project" value="TreeGrafter"/>
</dbReference>
<dbReference type="PANTHER" id="PTHR30523:SF6">
    <property type="entry name" value="PHOSPHOENOLPYRUVATE CARBOXYLASE"/>
    <property type="match status" value="1"/>
</dbReference>
<dbReference type="GO" id="GO:0006099">
    <property type="term" value="P:tricarboxylic acid cycle"/>
    <property type="evidence" value="ECO:0007669"/>
    <property type="project" value="InterPro"/>
</dbReference>
<protein>
    <submittedName>
        <fullName evidence="1">Phosphoenolpyruvate carboxylase</fullName>
    </submittedName>
</protein>
<evidence type="ECO:0000313" key="1">
    <source>
        <dbReference type="EMBL" id="KNC36613.1"/>
    </source>
</evidence>
<feature type="non-terminal residue" evidence="1">
    <location>
        <position position="1"/>
    </location>
</feature>
<sequence length="372" mass="43761">KKLLYDNLKTNLLSSWKTDVIRRIKPTPIDEAISLVDIVENCIFYRIPNIIRYIDNVLFEYNLPPVKLNSKVCIFSSWAGGDRDGNPFVLPETTKYVCYMNKIRGCELFIPMIEILIRDLTLHHCTQHFRSYVKLLEDEVSEYIFDKDHKYLAQKFQWFSPFSKSNKKEIYRRALLVVWAKLKSVVEVYKSLISNQRVDEDFKKLMFHNSDEFEEILLECYKSLVESGNTLIAEGYLKDVIRNVKIFGLHLMKLDIRQESEKHISTMNYICQKLNMKKYSLLNEEQKINFLTDILNSNRPLIPKNIEEEEDVPNDFINVIKTFDVCSQIEDSALGAYIVSMCTNASDILLVEVFQKEMKKGTQRKHNGLYHY</sequence>
<dbReference type="Pfam" id="PF00311">
    <property type="entry name" value="PEPcase"/>
    <property type="match status" value="1"/>
</dbReference>
<dbReference type="AlphaFoldDB" id="A0A0L0CWD7"/>